<keyword evidence="2" id="KW-0812">Transmembrane</keyword>
<reference evidence="3" key="1">
    <citation type="submission" date="2022-11" db="EMBL/GenBank/DDBJ databases">
        <title>Minimal conservation of predation-associated metabolite biosynthetic gene clusters underscores biosynthetic potential of Myxococcota including descriptions for ten novel species: Archangium lansinium sp. nov., Myxococcus landrumus sp. nov., Nannocystis bai.</title>
        <authorList>
            <person name="Ahearne A."/>
            <person name="Stevens C."/>
            <person name="Dowd S."/>
        </authorList>
    </citation>
    <scope>NUCLEOTIDE SEQUENCE</scope>
    <source>
        <strain evidence="3">Fl3</strain>
    </source>
</reference>
<protein>
    <recommendedName>
        <fullName evidence="5">Tetratricopeptide repeat protein</fullName>
    </recommendedName>
</protein>
<dbReference type="RefSeq" id="WP_269039373.1">
    <property type="nucleotide sequence ID" value="NZ_CP114040.1"/>
</dbReference>
<feature type="region of interest" description="Disordered" evidence="1">
    <location>
        <begin position="101"/>
        <end position="211"/>
    </location>
</feature>
<name>A0ABY7HDA9_9BACT</name>
<evidence type="ECO:0008006" key="5">
    <source>
        <dbReference type="Google" id="ProtNLM"/>
    </source>
</evidence>
<evidence type="ECO:0000313" key="4">
    <source>
        <dbReference type="Proteomes" id="UP001164459"/>
    </source>
</evidence>
<keyword evidence="4" id="KW-1185">Reference proteome</keyword>
<gene>
    <name evidence="3" type="ORF">O0S08_12745</name>
</gene>
<evidence type="ECO:0000256" key="1">
    <source>
        <dbReference type="SAM" id="MobiDB-lite"/>
    </source>
</evidence>
<organism evidence="3 4">
    <name type="scientific">Nannocystis punicea</name>
    <dbReference type="NCBI Taxonomy" id="2995304"/>
    <lineage>
        <taxon>Bacteria</taxon>
        <taxon>Pseudomonadati</taxon>
        <taxon>Myxococcota</taxon>
        <taxon>Polyangia</taxon>
        <taxon>Nannocystales</taxon>
        <taxon>Nannocystaceae</taxon>
        <taxon>Nannocystis</taxon>
    </lineage>
</organism>
<evidence type="ECO:0000256" key="2">
    <source>
        <dbReference type="SAM" id="Phobius"/>
    </source>
</evidence>
<dbReference type="Proteomes" id="UP001164459">
    <property type="component" value="Chromosome"/>
</dbReference>
<accession>A0ABY7HDA9</accession>
<evidence type="ECO:0000313" key="3">
    <source>
        <dbReference type="EMBL" id="WAS97009.1"/>
    </source>
</evidence>
<feature type="compositionally biased region" description="Basic and acidic residues" evidence="1">
    <location>
        <begin position="147"/>
        <end position="180"/>
    </location>
</feature>
<keyword evidence="2" id="KW-1133">Transmembrane helix</keyword>
<dbReference type="EMBL" id="CP114040">
    <property type="protein sequence ID" value="WAS97009.1"/>
    <property type="molecule type" value="Genomic_DNA"/>
</dbReference>
<proteinExistence type="predicted"/>
<sequence>MTTGPRGREGELDPQAAAALRAFRAEEDMPAAAQARVWARLAASTRADEMWSKRHVQRVRSEWVWGAVVIAAAAAVLLASRAGVLGPLVGVRDGGEAAAYAERQSAATEPVRAGEGQAGHISGDMAQETGDKGGEEGPGDPTGVEGSKGHVVKDMSRETDAARASEARRVEAGRGSERRPSRSSSPEAQAGAQEADAPGTESAEESSSLAKEAELLAGAQSAIQGGRADEALTLLAAYARQFQRGVLREEHDALRALALCASDRADEGRAAAQVFLRAHGGSALAERVRQGCAEE</sequence>
<keyword evidence="2" id="KW-0472">Membrane</keyword>
<feature type="transmembrane region" description="Helical" evidence="2">
    <location>
        <begin position="63"/>
        <end position="84"/>
    </location>
</feature>